<dbReference type="SUPFAM" id="SSF48613">
    <property type="entry name" value="Heme oxygenase-like"/>
    <property type="match status" value="1"/>
</dbReference>
<dbReference type="CDD" id="cd19166">
    <property type="entry name" value="HemeO-bac"/>
    <property type="match status" value="1"/>
</dbReference>
<gene>
    <name evidence="1" type="ORF">ACFSCW_04665</name>
</gene>
<dbReference type="EMBL" id="JBHUDY010000001">
    <property type="protein sequence ID" value="MFD1611090.1"/>
    <property type="molecule type" value="Genomic_DNA"/>
</dbReference>
<dbReference type="Gene3D" id="1.20.910.10">
    <property type="entry name" value="Heme oxygenase-like"/>
    <property type="match status" value="1"/>
</dbReference>
<accession>A0ABW4I1Z3</accession>
<reference evidence="2" key="1">
    <citation type="journal article" date="2019" name="Int. J. Syst. Evol. Microbiol.">
        <title>The Global Catalogue of Microorganisms (GCM) 10K type strain sequencing project: providing services to taxonomists for standard genome sequencing and annotation.</title>
        <authorList>
            <consortium name="The Broad Institute Genomics Platform"/>
            <consortium name="The Broad Institute Genome Sequencing Center for Infectious Disease"/>
            <person name="Wu L."/>
            <person name="Ma J."/>
        </authorList>
    </citation>
    <scope>NUCLEOTIDE SEQUENCE [LARGE SCALE GENOMIC DNA]</scope>
    <source>
        <strain evidence="2">CGMCC 1.16275</strain>
    </source>
</reference>
<dbReference type="RefSeq" id="WP_380887382.1">
    <property type="nucleotide sequence ID" value="NZ_JBHUDY010000001.1"/>
</dbReference>
<organism evidence="1 2">
    <name type="scientific">Sphingomonas tabacisoli</name>
    <dbReference type="NCBI Taxonomy" id="2249466"/>
    <lineage>
        <taxon>Bacteria</taxon>
        <taxon>Pseudomonadati</taxon>
        <taxon>Pseudomonadota</taxon>
        <taxon>Alphaproteobacteria</taxon>
        <taxon>Sphingomonadales</taxon>
        <taxon>Sphingomonadaceae</taxon>
        <taxon>Sphingomonas</taxon>
    </lineage>
</organism>
<evidence type="ECO:0000313" key="2">
    <source>
        <dbReference type="Proteomes" id="UP001597115"/>
    </source>
</evidence>
<keyword evidence="2" id="KW-1185">Reference proteome</keyword>
<sequence length="180" mass="20032">MRQDVRARLRAATNDNHRRVDEIFSGFDLNDPISYRRFLLAQAAAHLPLERALDAGFAERVLADWPERRRADRLRDDLAALALDEPEPEAVRPLANDAAALGTLYVLEGSRLGAAYLRRSVPSAFPQAYLEPGSSSLWRGLVDVLERSLTSDTARQSAIDAAHAAFDAFERSGRRYLKAS</sequence>
<protein>
    <submittedName>
        <fullName evidence="1">Biliverdin-producing heme oxygenase</fullName>
    </submittedName>
</protein>
<evidence type="ECO:0000313" key="1">
    <source>
        <dbReference type="EMBL" id="MFD1611090.1"/>
    </source>
</evidence>
<proteinExistence type="predicted"/>
<comment type="caution">
    <text evidence="1">The sequence shown here is derived from an EMBL/GenBank/DDBJ whole genome shotgun (WGS) entry which is preliminary data.</text>
</comment>
<dbReference type="Proteomes" id="UP001597115">
    <property type="component" value="Unassembled WGS sequence"/>
</dbReference>
<dbReference type="InterPro" id="IPR016053">
    <property type="entry name" value="Haem_Oase-like"/>
</dbReference>
<dbReference type="InterPro" id="IPR016084">
    <property type="entry name" value="Haem_Oase-like_multi-hlx"/>
</dbReference>
<name>A0ABW4I1Z3_9SPHN</name>
<dbReference type="Pfam" id="PF01126">
    <property type="entry name" value="Heme_oxygenase"/>
    <property type="match status" value="1"/>
</dbReference>